<evidence type="ECO:0008006" key="3">
    <source>
        <dbReference type="Google" id="ProtNLM"/>
    </source>
</evidence>
<evidence type="ECO:0000313" key="2">
    <source>
        <dbReference type="Proteomes" id="UP000178690"/>
    </source>
</evidence>
<dbReference type="SUPFAM" id="SSF52540">
    <property type="entry name" value="P-loop containing nucleoside triphosphate hydrolases"/>
    <property type="match status" value="1"/>
</dbReference>
<dbReference type="STRING" id="1802363.A2682_03745"/>
<dbReference type="Proteomes" id="UP000178690">
    <property type="component" value="Unassembled WGS sequence"/>
</dbReference>
<dbReference type="AlphaFoldDB" id="A0A1G2PNC5"/>
<comment type="caution">
    <text evidence="1">The sequence shown here is derived from an EMBL/GenBank/DDBJ whole genome shotgun (WGS) entry which is preliminary data.</text>
</comment>
<proteinExistence type="predicted"/>
<name>A0A1G2PNC5_TERXR</name>
<sequence>MARTRSATERLVSAGIPEEPFTGEELAIVLEALRETIDPPRRKSDPATKTLLVDFFGTANSGKTATTAEIERAFRRNGYHVFCPPETAELAEIRNKAVENPTVFQARHLTGIQHYVLNLAHNRDFHLAIISRGLIDILYWYAKGRLDGIYSATHYASVRRVVFEFLRLDLVDAFFFFTCSADEAIRREYGEATTQQRGSRMNEQVLAEAHVIYEEVLAEVEKNVPGLPIFRIDTTNLSVREVADEALRHLVPTLCARFSVPEGRYLPHSLTLLTKTANRIPVFEEQLKLRGHPDAAALTRHGWVHERNIAPREEIYLNARPSALDDHGVFDEIVRLHQEDGLWRFVFKNRAEDRLFSHRRTINFEVSDEESRNILAVYPEILRLRHTRHIFLQARGDDGHSDHVLHIDLIEGLGDFTELKARGSAKTTHTQELLELATALGFTPADILEGSYLHLALAQQHEREGF</sequence>
<organism evidence="1 2">
    <name type="scientific">Terrybacteria sp. (strain RIFCSPHIGHO2_01_FULL_58_15)</name>
    <dbReference type="NCBI Taxonomy" id="1802363"/>
    <lineage>
        <taxon>Bacteria</taxon>
        <taxon>Candidatus Terryibacteriota</taxon>
    </lineage>
</organism>
<protein>
    <recommendedName>
        <fullName evidence="3">CYTH domain-containing protein</fullName>
    </recommendedName>
</protein>
<dbReference type="InterPro" id="IPR027417">
    <property type="entry name" value="P-loop_NTPase"/>
</dbReference>
<accession>A0A1G2PNC5</accession>
<dbReference type="Gene3D" id="3.40.50.300">
    <property type="entry name" value="P-loop containing nucleotide triphosphate hydrolases"/>
    <property type="match status" value="1"/>
</dbReference>
<dbReference type="Gene3D" id="2.40.320.10">
    <property type="entry name" value="Hypothetical Protein Pfu-838710-001"/>
    <property type="match status" value="1"/>
</dbReference>
<reference evidence="1 2" key="1">
    <citation type="journal article" date="2016" name="Nat. Commun.">
        <title>Thousands of microbial genomes shed light on interconnected biogeochemical processes in an aquifer system.</title>
        <authorList>
            <person name="Anantharaman K."/>
            <person name="Brown C.T."/>
            <person name="Hug L.A."/>
            <person name="Sharon I."/>
            <person name="Castelle C.J."/>
            <person name="Probst A.J."/>
            <person name="Thomas B.C."/>
            <person name="Singh A."/>
            <person name="Wilkins M.J."/>
            <person name="Karaoz U."/>
            <person name="Brodie E.L."/>
            <person name="Williams K.H."/>
            <person name="Hubbard S.S."/>
            <person name="Banfield J.F."/>
        </authorList>
    </citation>
    <scope>NUCLEOTIDE SEQUENCE [LARGE SCALE GENOMIC DNA]</scope>
    <source>
        <strain evidence="2">RIFCSPHIGHO2_01_FULL_58_15</strain>
    </source>
</reference>
<dbReference type="SUPFAM" id="SSF55154">
    <property type="entry name" value="CYTH-like phosphatases"/>
    <property type="match status" value="1"/>
</dbReference>
<dbReference type="InterPro" id="IPR033469">
    <property type="entry name" value="CYTH-like_dom_sf"/>
</dbReference>
<gene>
    <name evidence="1" type="ORF">A2682_03745</name>
</gene>
<dbReference type="EMBL" id="MHST01000013">
    <property type="protein sequence ID" value="OHA49121.1"/>
    <property type="molecule type" value="Genomic_DNA"/>
</dbReference>
<evidence type="ECO:0000313" key="1">
    <source>
        <dbReference type="EMBL" id="OHA49121.1"/>
    </source>
</evidence>